<name>A0AAP5JQ54_9BACL</name>
<dbReference type="Proteomes" id="UP001259239">
    <property type="component" value="Unassembled WGS sequence"/>
</dbReference>
<evidence type="ECO:0000313" key="3">
    <source>
        <dbReference type="Proteomes" id="UP001259239"/>
    </source>
</evidence>
<reference evidence="2" key="1">
    <citation type="journal article" date="2023" name="J. Vet. Diagn. Invest.">
        <title>Oxytetracycline-resistant Paenibacillus larvae identified in commercial beekeeping operations in Saskatchewan using pooled honey sampling.</title>
        <authorList>
            <person name="Obshta O."/>
            <person name="Zabrodski M.W."/>
            <person name="Soomro T."/>
            <person name="Wilson G."/>
            <person name="Masood F."/>
            <person name="Thebeau J."/>
            <person name="Silva M.C.B."/>
            <person name="Biganski S."/>
            <person name="Kozii I.V."/>
            <person name="Koziy R.V."/>
            <person name="Raza M.F."/>
            <person name="Jose M.S."/>
            <person name="Simko E."/>
            <person name="Wood S.C."/>
        </authorList>
    </citation>
    <scope>NUCLEOTIDE SEQUENCE</scope>
    <source>
        <strain evidence="2">PL001</strain>
    </source>
</reference>
<gene>
    <name evidence="2" type="ORF">P7H09_01180</name>
</gene>
<protein>
    <submittedName>
        <fullName evidence="2">Uncharacterized protein</fullName>
    </submittedName>
</protein>
<organism evidence="2 3">
    <name type="scientific">Paenibacillus larvae</name>
    <dbReference type="NCBI Taxonomy" id="1464"/>
    <lineage>
        <taxon>Bacteria</taxon>
        <taxon>Bacillati</taxon>
        <taxon>Bacillota</taxon>
        <taxon>Bacilli</taxon>
        <taxon>Bacillales</taxon>
        <taxon>Paenibacillaceae</taxon>
        <taxon>Paenibacillus</taxon>
    </lineage>
</organism>
<proteinExistence type="predicted"/>
<evidence type="ECO:0000313" key="2">
    <source>
        <dbReference type="EMBL" id="MDT2250025.1"/>
    </source>
</evidence>
<sequence>MGGNAQDRAPNPCLGNNKQDGAGDQIGVHNSDAFCACNSGKRGQITDVGNAERQHAPPMRLWRHGKNPAIDKSPMNEKVIPAASRALKPIQFSLGKRLLPGLSCTAL</sequence>
<dbReference type="EMBL" id="JARQGV010000004">
    <property type="protein sequence ID" value="MDT2250025.1"/>
    <property type="molecule type" value="Genomic_DNA"/>
</dbReference>
<feature type="region of interest" description="Disordered" evidence="1">
    <location>
        <begin position="1"/>
        <end position="25"/>
    </location>
</feature>
<comment type="caution">
    <text evidence="2">The sequence shown here is derived from an EMBL/GenBank/DDBJ whole genome shotgun (WGS) entry which is preliminary data.</text>
</comment>
<evidence type="ECO:0000256" key="1">
    <source>
        <dbReference type="SAM" id="MobiDB-lite"/>
    </source>
</evidence>
<accession>A0AAP5JQ54</accession>
<dbReference type="AlphaFoldDB" id="A0AAP5JQ54"/>
<reference evidence="2" key="2">
    <citation type="submission" date="2023-03" db="EMBL/GenBank/DDBJ databases">
        <authorList>
            <person name="Obshta O."/>
            <person name="Zabrodski M.W."/>
            <person name="Soomro T."/>
            <person name="Wilson G."/>
            <person name="Masood F."/>
            <person name="Thebeau J."/>
            <person name="Bezerra Da Silva M.C."/>
            <person name="Raza F."/>
            <person name="Biganski S."/>
            <person name="Jose M."/>
            <person name="Camilli M."/>
            <person name="Kozii I.V."/>
            <person name="Kozii R.V."/>
            <person name="Simko E."/>
            <person name="Wood S.C."/>
        </authorList>
    </citation>
    <scope>NUCLEOTIDE SEQUENCE</scope>
    <source>
        <strain evidence="2">PL001</strain>
    </source>
</reference>
<dbReference type="RefSeq" id="WP_268589520.1">
    <property type="nucleotide sequence ID" value="NZ_JAMDNE010000091.1"/>
</dbReference>